<evidence type="ECO:0000313" key="3">
    <source>
        <dbReference type="Proteomes" id="UP000295325"/>
    </source>
</evidence>
<keyword evidence="1" id="KW-0472">Membrane</keyword>
<gene>
    <name evidence="2" type="ORF">EDD71_110114</name>
</gene>
<dbReference type="AlphaFoldDB" id="A0A4R7KQL5"/>
<keyword evidence="1" id="KW-0812">Transmembrane</keyword>
<feature type="transmembrane region" description="Helical" evidence="1">
    <location>
        <begin position="6"/>
        <end position="25"/>
    </location>
</feature>
<dbReference type="CDD" id="cd09911">
    <property type="entry name" value="Lin0431_like"/>
    <property type="match status" value="1"/>
</dbReference>
<dbReference type="OrthoDB" id="47603at2"/>
<proteinExistence type="predicted"/>
<dbReference type="RefSeq" id="WP_133628169.1">
    <property type="nucleotide sequence ID" value="NZ_SOAZ01000010.1"/>
</dbReference>
<name>A0A4R7KQL5_9CLOT</name>
<organism evidence="2 3">
    <name type="scientific">Fonticella tunisiensis</name>
    <dbReference type="NCBI Taxonomy" id="1096341"/>
    <lineage>
        <taxon>Bacteria</taxon>
        <taxon>Bacillati</taxon>
        <taxon>Bacillota</taxon>
        <taxon>Clostridia</taxon>
        <taxon>Eubacteriales</taxon>
        <taxon>Clostridiaceae</taxon>
        <taxon>Fonticella</taxon>
    </lineage>
</organism>
<evidence type="ECO:0000256" key="1">
    <source>
        <dbReference type="SAM" id="Phobius"/>
    </source>
</evidence>
<protein>
    <submittedName>
        <fullName evidence="2">Uncharacterized protein</fullName>
    </submittedName>
</protein>
<comment type="caution">
    <text evidence="2">The sequence shown here is derived from an EMBL/GenBank/DDBJ whole genome shotgun (WGS) entry which is preliminary data.</text>
</comment>
<dbReference type="Pfam" id="PF07009">
    <property type="entry name" value="NusG_II"/>
    <property type="match status" value="1"/>
</dbReference>
<dbReference type="EMBL" id="SOAZ01000010">
    <property type="protein sequence ID" value="TDT60996.1"/>
    <property type="molecule type" value="Genomic_DNA"/>
</dbReference>
<keyword evidence="3" id="KW-1185">Reference proteome</keyword>
<reference evidence="2 3" key="1">
    <citation type="submission" date="2019-03" db="EMBL/GenBank/DDBJ databases">
        <title>Genomic Encyclopedia of Type Strains, Phase IV (KMG-IV): sequencing the most valuable type-strain genomes for metagenomic binning, comparative biology and taxonomic classification.</title>
        <authorList>
            <person name="Goeker M."/>
        </authorList>
    </citation>
    <scope>NUCLEOTIDE SEQUENCE [LARGE SCALE GENOMIC DNA]</scope>
    <source>
        <strain evidence="2 3">DSM 24455</strain>
    </source>
</reference>
<sequence length="125" mass="13928">MKRFDIVIIILVVIIALGSLGVLAIRPQGNYSRKYVEIYSENRLYRKIPFDKTTTERVVVKSNLGFNIIDISNAKVRIIDADCPDKICIKDGAISKPGDMLVCLPNKVVVEIKGESNSENDALSF</sequence>
<dbReference type="Proteomes" id="UP000295325">
    <property type="component" value="Unassembled WGS sequence"/>
</dbReference>
<dbReference type="InterPro" id="IPR038690">
    <property type="entry name" value="NusG_2_sf"/>
</dbReference>
<dbReference type="Gene3D" id="2.60.320.10">
    <property type="entry name" value="N-utilization substance G protein NusG, insert domain"/>
    <property type="match status" value="1"/>
</dbReference>
<keyword evidence="1" id="KW-1133">Transmembrane helix</keyword>
<evidence type="ECO:0000313" key="2">
    <source>
        <dbReference type="EMBL" id="TDT60996.1"/>
    </source>
</evidence>
<accession>A0A4R7KQL5</accession>